<dbReference type="InterPro" id="IPR001867">
    <property type="entry name" value="OmpR/PhoB-type_DNA-bd"/>
</dbReference>
<name>A0A4R2QQH7_9PSEU</name>
<dbReference type="Gene3D" id="1.10.10.10">
    <property type="entry name" value="Winged helix-like DNA-binding domain superfamily/Winged helix DNA-binding domain"/>
    <property type="match status" value="1"/>
</dbReference>
<dbReference type="InterPro" id="IPR005158">
    <property type="entry name" value="BTAD"/>
</dbReference>
<dbReference type="SUPFAM" id="SSF52540">
    <property type="entry name" value="P-loop containing nucleoside triphosphate hydrolases"/>
    <property type="match status" value="1"/>
</dbReference>
<comment type="caution">
    <text evidence="8">The sequence shown here is derived from an EMBL/GenBank/DDBJ whole genome shotgun (WGS) entry which is preliminary data.</text>
</comment>
<keyword evidence="3 5" id="KW-0238">DNA-binding</keyword>
<sequence>MLVDFRILGPVEVWQAETQIPINAAMQRAVLAVLLAKPGTAVSMDTIVDQLWGSNPPDSAAVTVRNYVQRLRKRLPEQVLETAAPGYRLNIRPEAVDAHRFSTLSEQARGLIRENPAKAAELFASALRLWRGSPLADLGDVPVRILQAPKLEELYLYTLEDRYEVALLLGESMQIVPALADLTDKYPYRERLHRQLMQALYRAGRGSEAVECYRKLRRALVDELGVEPGSELRELIKAITDNAAEPATPRATETKPGPAPKPVELPPPIATFVGRQDELAELREHFTRTEHGGPPVCFVHGPGGAGKSTLVGQFAHEHADQYPDGILYVDLGGSSPNAPTLNATEVLATLLRSLGAGDTPTDDPLATVRAYRARLRGRRILIILDNAAHISQLSTALPDEPTCAAIVTSRNALVGPSGSLHLHVDALSDTDAVDLLGQVAGQRRIVGEASTAAKLAELCGNLPLALRIVATRTAMRPHWPLSTWVELLADEHRRLDELRTSDIDLRASFLVSIEQLRGDTEPSSQDAAELFASLGLLGVGSYTAPFAASLIGWPAERTAVALENLVDAQLLYSTAPGTYRMYDLISLLAKEQAGRLPETARVEALYAACRWYAGAARQTNRAVNGTLAPRGHPSQHHSVDELNTLRFADKQQARRWLDTEFSNIIPLFRQATDADVPGIAELLVILLHSAAWYFNTLRRWSERYELAGLAIELGQRTGNRLAEGLGLAAIATVHAQQNDFELANRFSRQALELLDDPRSFEHQSVHLNLAVITVFSASLEQASEHCNRVVDAARRYGFPEIEISALSNLGRIRTLQQHPHEAIAILNEVLRMSRALDYHQGTANALNSLMEVHAQLGDHLEVVRYSAEALETHRKLNSPFDTADCLVTLSAALHRLGDTRQAQSAFEQAREHLAEITTREQVQLKVLLDQFIEVELPDFGRA</sequence>
<protein>
    <submittedName>
        <fullName evidence="8">DNA-binding SARP family transcriptional activator</fullName>
    </submittedName>
</protein>
<dbReference type="Pfam" id="PF03704">
    <property type="entry name" value="BTAD"/>
    <property type="match status" value="1"/>
</dbReference>
<dbReference type="PANTHER" id="PTHR35807">
    <property type="entry name" value="TRANSCRIPTIONAL REGULATOR REDD-RELATED"/>
    <property type="match status" value="1"/>
</dbReference>
<dbReference type="SMART" id="SM00862">
    <property type="entry name" value="Trans_reg_C"/>
    <property type="match status" value="1"/>
</dbReference>
<evidence type="ECO:0000256" key="6">
    <source>
        <dbReference type="SAM" id="MobiDB-lite"/>
    </source>
</evidence>
<dbReference type="GO" id="GO:0003677">
    <property type="term" value="F:DNA binding"/>
    <property type="evidence" value="ECO:0007669"/>
    <property type="project" value="UniProtKB-UniRule"/>
</dbReference>
<dbReference type="SUPFAM" id="SSF48452">
    <property type="entry name" value="TPR-like"/>
    <property type="match status" value="2"/>
</dbReference>
<evidence type="ECO:0000313" key="9">
    <source>
        <dbReference type="Proteomes" id="UP000294911"/>
    </source>
</evidence>
<dbReference type="SMART" id="SM00382">
    <property type="entry name" value="AAA"/>
    <property type="match status" value="1"/>
</dbReference>
<organism evidence="8 9">
    <name type="scientific">Tamaricihabitans halophyticus</name>
    <dbReference type="NCBI Taxonomy" id="1262583"/>
    <lineage>
        <taxon>Bacteria</taxon>
        <taxon>Bacillati</taxon>
        <taxon>Actinomycetota</taxon>
        <taxon>Actinomycetes</taxon>
        <taxon>Pseudonocardiales</taxon>
        <taxon>Pseudonocardiaceae</taxon>
        <taxon>Tamaricihabitans</taxon>
    </lineage>
</organism>
<evidence type="ECO:0000256" key="2">
    <source>
        <dbReference type="ARBA" id="ARBA00023015"/>
    </source>
</evidence>
<dbReference type="InterPro" id="IPR011990">
    <property type="entry name" value="TPR-like_helical_dom_sf"/>
</dbReference>
<dbReference type="InterPro" id="IPR016032">
    <property type="entry name" value="Sig_transdc_resp-reg_C-effctor"/>
</dbReference>
<dbReference type="InterPro" id="IPR051677">
    <property type="entry name" value="AfsR-DnrI-RedD_regulator"/>
</dbReference>
<dbReference type="CDD" id="cd15831">
    <property type="entry name" value="BTAD"/>
    <property type="match status" value="1"/>
</dbReference>
<dbReference type="Proteomes" id="UP000294911">
    <property type="component" value="Unassembled WGS sequence"/>
</dbReference>
<dbReference type="InterPro" id="IPR041664">
    <property type="entry name" value="AAA_16"/>
</dbReference>
<dbReference type="GO" id="GO:0006355">
    <property type="term" value="P:regulation of DNA-templated transcription"/>
    <property type="evidence" value="ECO:0007669"/>
    <property type="project" value="InterPro"/>
</dbReference>
<proteinExistence type="inferred from homology"/>
<keyword evidence="9" id="KW-1185">Reference proteome</keyword>
<gene>
    <name evidence="8" type="ORF">EV191_109113</name>
</gene>
<evidence type="ECO:0000256" key="5">
    <source>
        <dbReference type="PROSITE-ProRule" id="PRU01091"/>
    </source>
</evidence>
<keyword evidence="2" id="KW-0805">Transcription regulation</keyword>
<dbReference type="PROSITE" id="PS51755">
    <property type="entry name" value="OMPR_PHOB"/>
    <property type="match status" value="1"/>
</dbReference>
<evidence type="ECO:0000256" key="4">
    <source>
        <dbReference type="ARBA" id="ARBA00023163"/>
    </source>
</evidence>
<dbReference type="SMART" id="SM01043">
    <property type="entry name" value="BTAD"/>
    <property type="match status" value="1"/>
</dbReference>
<feature type="compositionally biased region" description="Pro residues" evidence="6">
    <location>
        <begin position="257"/>
        <end position="267"/>
    </location>
</feature>
<dbReference type="Gene3D" id="3.40.50.300">
    <property type="entry name" value="P-loop containing nucleotide triphosphate hydrolases"/>
    <property type="match status" value="1"/>
</dbReference>
<evidence type="ECO:0000313" key="8">
    <source>
        <dbReference type="EMBL" id="TCP49291.1"/>
    </source>
</evidence>
<feature type="domain" description="OmpR/PhoB-type" evidence="7">
    <location>
        <begin position="1"/>
        <end position="91"/>
    </location>
</feature>
<feature type="region of interest" description="Disordered" evidence="6">
    <location>
        <begin position="242"/>
        <end position="267"/>
    </location>
</feature>
<dbReference type="EMBL" id="SLXQ01000009">
    <property type="protein sequence ID" value="TCP49291.1"/>
    <property type="molecule type" value="Genomic_DNA"/>
</dbReference>
<dbReference type="InterPro" id="IPR036388">
    <property type="entry name" value="WH-like_DNA-bd_sf"/>
</dbReference>
<comment type="similarity">
    <text evidence="1">Belongs to the AfsR/DnrI/RedD regulatory family.</text>
</comment>
<dbReference type="GO" id="GO:0000160">
    <property type="term" value="P:phosphorelay signal transduction system"/>
    <property type="evidence" value="ECO:0007669"/>
    <property type="project" value="InterPro"/>
</dbReference>
<dbReference type="SUPFAM" id="SSF46894">
    <property type="entry name" value="C-terminal effector domain of the bipartite response regulators"/>
    <property type="match status" value="1"/>
</dbReference>
<keyword evidence="4" id="KW-0804">Transcription</keyword>
<dbReference type="PRINTS" id="PR00364">
    <property type="entry name" value="DISEASERSIST"/>
</dbReference>
<dbReference type="PANTHER" id="PTHR35807:SF1">
    <property type="entry name" value="TRANSCRIPTIONAL REGULATOR REDD"/>
    <property type="match status" value="1"/>
</dbReference>
<dbReference type="GO" id="GO:0043531">
    <property type="term" value="F:ADP binding"/>
    <property type="evidence" value="ECO:0007669"/>
    <property type="project" value="InterPro"/>
</dbReference>
<feature type="DNA-binding region" description="OmpR/PhoB-type" evidence="5">
    <location>
        <begin position="1"/>
        <end position="91"/>
    </location>
</feature>
<dbReference type="Pfam" id="PF13191">
    <property type="entry name" value="AAA_16"/>
    <property type="match status" value="1"/>
</dbReference>
<evidence type="ECO:0000256" key="1">
    <source>
        <dbReference type="ARBA" id="ARBA00005820"/>
    </source>
</evidence>
<dbReference type="Gene3D" id="1.25.40.10">
    <property type="entry name" value="Tetratricopeptide repeat domain"/>
    <property type="match status" value="2"/>
</dbReference>
<dbReference type="AlphaFoldDB" id="A0A4R2QQH7"/>
<evidence type="ECO:0000256" key="3">
    <source>
        <dbReference type="ARBA" id="ARBA00023125"/>
    </source>
</evidence>
<reference evidence="8 9" key="1">
    <citation type="submission" date="2019-03" db="EMBL/GenBank/DDBJ databases">
        <title>Genomic Encyclopedia of Type Strains, Phase IV (KMG-IV): sequencing the most valuable type-strain genomes for metagenomic binning, comparative biology and taxonomic classification.</title>
        <authorList>
            <person name="Goeker M."/>
        </authorList>
    </citation>
    <scope>NUCLEOTIDE SEQUENCE [LARGE SCALE GENOMIC DNA]</scope>
    <source>
        <strain evidence="8 9">DSM 45765</strain>
    </source>
</reference>
<dbReference type="Pfam" id="PF00486">
    <property type="entry name" value="Trans_reg_C"/>
    <property type="match status" value="1"/>
</dbReference>
<accession>A0A4R2QQH7</accession>
<dbReference type="InterPro" id="IPR027417">
    <property type="entry name" value="P-loop_NTPase"/>
</dbReference>
<evidence type="ECO:0000259" key="7">
    <source>
        <dbReference type="PROSITE" id="PS51755"/>
    </source>
</evidence>
<dbReference type="InterPro" id="IPR003593">
    <property type="entry name" value="AAA+_ATPase"/>
</dbReference>
<dbReference type="Pfam" id="PF13424">
    <property type="entry name" value="TPR_12"/>
    <property type="match status" value="1"/>
</dbReference>